<gene>
    <name evidence="1" type="ORF">MAR_018160</name>
</gene>
<reference evidence="1" key="1">
    <citation type="submission" date="2022-11" db="EMBL/GenBank/DDBJ databases">
        <title>Centuries of genome instability and evolution in soft-shell clam transmissible cancer (bioRxiv).</title>
        <authorList>
            <person name="Hart S.F.M."/>
            <person name="Yonemitsu M.A."/>
            <person name="Giersch R.M."/>
            <person name="Beal B.F."/>
            <person name="Arriagada G."/>
            <person name="Davis B.W."/>
            <person name="Ostrander E.A."/>
            <person name="Goff S.P."/>
            <person name="Metzger M.J."/>
        </authorList>
    </citation>
    <scope>NUCLEOTIDE SEQUENCE</scope>
    <source>
        <strain evidence="1">MELC-2E11</strain>
        <tissue evidence="1">Siphon/mantle</tissue>
    </source>
</reference>
<name>A0ABY7EH58_MYAAR</name>
<evidence type="ECO:0000313" key="2">
    <source>
        <dbReference type="Proteomes" id="UP001164746"/>
    </source>
</evidence>
<proteinExistence type="predicted"/>
<keyword evidence="2" id="KW-1185">Reference proteome</keyword>
<protein>
    <submittedName>
        <fullName evidence="1">Uncharacterized protein</fullName>
    </submittedName>
</protein>
<accession>A0ABY7EH58</accession>
<organism evidence="1 2">
    <name type="scientific">Mya arenaria</name>
    <name type="common">Soft-shell clam</name>
    <dbReference type="NCBI Taxonomy" id="6604"/>
    <lineage>
        <taxon>Eukaryota</taxon>
        <taxon>Metazoa</taxon>
        <taxon>Spiralia</taxon>
        <taxon>Lophotrochozoa</taxon>
        <taxon>Mollusca</taxon>
        <taxon>Bivalvia</taxon>
        <taxon>Autobranchia</taxon>
        <taxon>Heteroconchia</taxon>
        <taxon>Euheterodonta</taxon>
        <taxon>Imparidentia</taxon>
        <taxon>Neoheterodontei</taxon>
        <taxon>Myida</taxon>
        <taxon>Myoidea</taxon>
        <taxon>Myidae</taxon>
        <taxon>Mya</taxon>
    </lineage>
</organism>
<evidence type="ECO:0000313" key="1">
    <source>
        <dbReference type="EMBL" id="WAR08202.1"/>
    </source>
</evidence>
<dbReference type="Proteomes" id="UP001164746">
    <property type="component" value="Chromosome 6"/>
</dbReference>
<dbReference type="EMBL" id="CP111017">
    <property type="protein sequence ID" value="WAR08202.1"/>
    <property type="molecule type" value="Genomic_DNA"/>
</dbReference>
<sequence>MINDKQIKNVWQPILTKFQVMLTFSRTKSCLNTVCEVIIIVDGRLDVKQYRMTGMKDSNPWKVLMAAYSFNADAGTSTFMFTSVQHCVTDTCSCWLSN</sequence>